<dbReference type="PROSITE" id="PS00909">
    <property type="entry name" value="MR_MLE_2"/>
    <property type="match status" value="1"/>
</dbReference>
<evidence type="ECO:0000313" key="4">
    <source>
        <dbReference type="Proteomes" id="UP000636579"/>
    </source>
</evidence>
<evidence type="ECO:0000259" key="2">
    <source>
        <dbReference type="SMART" id="SM00922"/>
    </source>
</evidence>
<dbReference type="InterPro" id="IPR036849">
    <property type="entry name" value="Enolase-like_C_sf"/>
</dbReference>
<organism evidence="3 4">
    <name type="scientific">Nesterenkonia halotolerans</name>
    <dbReference type="NCBI Taxonomy" id="225325"/>
    <lineage>
        <taxon>Bacteria</taxon>
        <taxon>Bacillati</taxon>
        <taxon>Actinomycetota</taxon>
        <taxon>Actinomycetes</taxon>
        <taxon>Micrococcales</taxon>
        <taxon>Micrococcaceae</taxon>
        <taxon>Nesterenkonia</taxon>
    </lineage>
</organism>
<gene>
    <name evidence="3" type="ORF">H4W26_001768</name>
</gene>
<comment type="caution">
    <text evidence="3">The sequence shown here is derived from an EMBL/GenBank/DDBJ whole genome shotgun (WGS) entry which is preliminary data.</text>
</comment>
<evidence type="ECO:0000256" key="1">
    <source>
        <dbReference type="ARBA" id="ARBA00023239"/>
    </source>
</evidence>
<dbReference type="Gene3D" id="3.30.390.10">
    <property type="entry name" value="Enolase-like, N-terminal domain"/>
    <property type="match status" value="1"/>
</dbReference>
<sequence length="379" mass="41173">MSQNKPDVARIELILVSMPFSASRRVVGDESVDEYNASSQSFTAMESLMVKVTDTDGRTGWGEAFGHRTNPASWAALEEIVGPYYLHRVADPLTTRHDAEYAFHAFGRTGPVHFALSAMDTALWDLRAQREDTPLRHLLSSSARDAVDCYASLVHYAEDPVEVAHHIARAQAQGYSAFKLHESTPEAIAAARRQAGPGADLMTDVNCRWSEEEATIALEALSSYELLWMEEPVFPPDDRAALTRLNQRFGNISAGENASGVAGLIDQMRSGALSCAQPSVGKIGGVSAMLEVIEAGAELGVPVVPHCFYYGPALLASAQITASLPTPTRLEVPFLQWPEALHPLHGAGPELRLGSAPGLGFEPDETMLQKHLIRQYVLE</sequence>
<dbReference type="SUPFAM" id="SSF51604">
    <property type="entry name" value="Enolase C-terminal domain-like"/>
    <property type="match status" value="1"/>
</dbReference>
<evidence type="ECO:0000313" key="3">
    <source>
        <dbReference type="EMBL" id="MBE1515013.1"/>
    </source>
</evidence>
<dbReference type="Pfam" id="PF02746">
    <property type="entry name" value="MR_MLE_N"/>
    <property type="match status" value="1"/>
</dbReference>
<protein>
    <submittedName>
        <fullName evidence="3">L-alanine-DL-glutamate epimerase-like enolase superfamily enzyme</fullName>
    </submittedName>
</protein>
<feature type="domain" description="Mandelate racemase/muconate lactonizing enzyme C-terminal" evidence="2">
    <location>
        <begin position="160"/>
        <end position="252"/>
    </location>
</feature>
<accession>A0ABR9J7Q3</accession>
<dbReference type="InterPro" id="IPR029017">
    <property type="entry name" value="Enolase-like_N"/>
</dbReference>
<dbReference type="RefSeq" id="WP_192591692.1">
    <property type="nucleotide sequence ID" value="NZ_JADBEE010000001.1"/>
</dbReference>
<dbReference type="InterPro" id="IPR018110">
    <property type="entry name" value="Mandel_Rmase/mucon_lact_enz_CS"/>
</dbReference>
<keyword evidence="1" id="KW-0456">Lyase</keyword>
<dbReference type="PANTHER" id="PTHR48080">
    <property type="entry name" value="D-GALACTONATE DEHYDRATASE-RELATED"/>
    <property type="match status" value="1"/>
</dbReference>
<dbReference type="SUPFAM" id="SSF54826">
    <property type="entry name" value="Enolase N-terminal domain-like"/>
    <property type="match status" value="1"/>
</dbReference>
<dbReference type="InterPro" id="IPR029065">
    <property type="entry name" value="Enolase_C-like"/>
</dbReference>
<proteinExistence type="predicted"/>
<dbReference type="PANTHER" id="PTHR48080:SF2">
    <property type="entry name" value="D-GALACTONATE DEHYDRATASE"/>
    <property type="match status" value="1"/>
</dbReference>
<dbReference type="Gene3D" id="3.20.20.120">
    <property type="entry name" value="Enolase-like C-terminal domain"/>
    <property type="match status" value="1"/>
</dbReference>
<dbReference type="SFLD" id="SFLDS00001">
    <property type="entry name" value="Enolase"/>
    <property type="match status" value="1"/>
</dbReference>
<dbReference type="CDD" id="cd03316">
    <property type="entry name" value="MR_like"/>
    <property type="match status" value="1"/>
</dbReference>
<reference evidence="3 4" key="1">
    <citation type="submission" date="2020-10" db="EMBL/GenBank/DDBJ databases">
        <title>Sequencing the genomes of 1000 actinobacteria strains.</title>
        <authorList>
            <person name="Klenk H.-P."/>
        </authorList>
    </citation>
    <scope>NUCLEOTIDE SEQUENCE [LARGE SCALE GENOMIC DNA]</scope>
    <source>
        <strain evidence="3 4">DSM 15474</strain>
    </source>
</reference>
<dbReference type="InterPro" id="IPR013342">
    <property type="entry name" value="Mandelate_racemase_C"/>
</dbReference>
<dbReference type="EMBL" id="JADBEE010000001">
    <property type="protein sequence ID" value="MBE1515013.1"/>
    <property type="molecule type" value="Genomic_DNA"/>
</dbReference>
<keyword evidence="4" id="KW-1185">Reference proteome</keyword>
<dbReference type="Pfam" id="PF13378">
    <property type="entry name" value="MR_MLE_C"/>
    <property type="match status" value="1"/>
</dbReference>
<name>A0ABR9J7Q3_9MICC</name>
<dbReference type="SMART" id="SM00922">
    <property type="entry name" value="MR_MLE"/>
    <property type="match status" value="1"/>
</dbReference>
<dbReference type="Proteomes" id="UP000636579">
    <property type="component" value="Unassembled WGS sequence"/>
</dbReference>
<dbReference type="InterPro" id="IPR013341">
    <property type="entry name" value="Mandelate_racemase_N_dom"/>
</dbReference>
<dbReference type="InterPro" id="IPR034593">
    <property type="entry name" value="DgoD-like"/>
</dbReference>